<dbReference type="AlphaFoldDB" id="A0DGQ6"/>
<gene>
    <name evidence="2" type="ORF">GSPATT00002352001</name>
</gene>
<dbReference type="HOGENOM" id="CLU_585904_0_0_1"/>
<dbReference type="InParanoid" id="A0DGQ6"/>
<evidence type="ECO:0000313" key="2">
    <source>
        <dbReference type="EMBL" id="CAK82223.1"/>
    </source>
</evidence>
<dbReference type="Proteomes" id="UP000000600">
    <property type="component" value="Unassembled WGS sequence"/>
</dbReference>
<evidence type="ECO:0000256" key="1">
    <source>
        <dbReference type="SAM" id="MobiDB-lite"/>
    </source>
</evidence>
<dbReference type="EMBL" id="CT868429">
    <property type="protein sequence ID" value="CAK82223.1"/>
    <property type="molecule type" value="Genomic_DNA"/>
</dbReference>
<sequence length="467" mass="54371">MQQQQKKPSWIQQLFCGCVREEPLQSNQKLQKLSTQMEIPRSKPITLISMQNQQEGWLNQTTSQEIDYFEQGQYDNDSDEGHKIYNRQLSYLEKQSLLQKTNFSDEFNSNNIEMKLLHRCGGLLARQSNLQIEMQSHQSIIKIFKDVYLIVQDREFETKFKALLLNPSIVDTINKRIKSNSILLAHDPTGSILLKLASHTRTIYYLESDKTYIDLIDRGIQKMNVNVLKVLKMDLQNKIDVVVVNLYFIDSKHNLRNIMHEYLQYAHDIIIILQPNIENSLIYSQAEQAISLSEQSKQTCSIELQNILENNNCVAKILYFGGVTEITLNDELNFVYSCIDSSVKKLYNYKLMFKDLRNQMGMTKLIKLLNEFQIIQGIGQFIEFSTNLNGYQDKYRLTNNQTQDFENIDDKDQLIEKQSSSSSTESEPEEDQNQERLDFRSETLNQSSNSIQQPPVLRHANSQPFAI</sequence>
<feature type="region of interest" description="Disordered" evidence="1">
    <location>
        <begin position="410"/>
        <end position="467"/>
    </location>
</feature>
<name>A0DGQ6_PARTE</name>
<dbReference type="SUPFAM" id="SSF53335">
    <property type="entry name" value="S-adenosyl-L-methionine-dependent methyltransferases"/>
    <property type="match status" value="1"/>
</dbReference>
<dbReference type="GeneID" id="5035405"/>
<dbReference type="InterPro" id="IPR029063">
    <property type="entry name" value="SAM-dependent_MTases_sf"/>
</dbReference>
<reference evidence="2 3" key="1">
    <citation type="journal article" date="2006" name="Nature">
        <title>Global trends of whole-genome duplications revealed by the ciliate Paramecium tetraurelia.</title>
        <authorList>
            <consortium name="Genoscope"/>
            <person name="Aury J.-M."/>
            <person name="Jaillon O."/>
            <person name="Duret L."/>
            <person name="Noel B."/>
            <person name="Jubin C."/>
            <person name="Porcel B.M."/>
            <person name="Segurens B."/>
            <person name="Daubin V."/>
            <person name="Anthouard V."/>
            <person name="Aiach N."/>
            <person name="Arnaiz O."/>
            <person name="Billaut A."/>
            <person name="Beisson J."/>
            <person name="Blanc I."/>
            <person name="Bouhouche K."/>
            <person name="Camara F."/>
            <person name="Duharcourt S."/>
            <person name="Guigo R."/>
            <person name="Gogendeau D."/>
            <person name="Katinka M."/>
            <person name="Keller A.-M."/>
            <person name="Kissmehl R."/>
            <person name="Klotz C."/>
            <person name="Koll F."/>
            <person name="Le Moue A."/>
            <person name="Lepere C."/>
            <person name="Malinsky S."/>
            <person name="Nowacki M."/>
            <person name="Nowak J.K."/>
            <person name="Plattner H."/>
            <person name="Poulain J."/>
            <person name="Ruiz F."/>
            <person name="Serrano V."/>
            <person name="Zagulski M."/>
            <person name="Dessen P."/>
            <person name="Betermier M."/>
            <person name="Weissenbach J."/>
            <person name="Scarpelli C."/>
            <person name="Schachter V."/>
            <person name="Sperling L."/>
            <person name="Meyer E."/>
            <person name="Cohen J."/>
            <person name="Wincker P."/>
        </authorList>
    </citation>
    <scope>NUCLEOTIDE SEQUENCE [LARGE SCALE GENOMIC DNA]</scope>
    <source>
        <strain evidence="2 3">Stock d4-2</strain>
    </source>
</reference>
<dbReference type="OMA" id="TIYYLES"/>
<organism evidence="2 3">
    <name type="scientific">Paramecium tetraurelia</name>
    <dbReference type="NCBI Taxonomy" id="5888"/>
    <lineage>
        <taxon>Eukaryota</taxon>
        <taxon>Sar</taxon>
        <taxon>Alveolata</taxon>
        <taxon>Ciliophora</taxon>
        <taxon>Intramacronucleata</taxon>
        <taxon>Oligohymenophorea</taxon>
        <taxon>Peniculida</taxon>
        <taxon>Parameciidae</taxon>
        <taxon>Paramecium</taxon>
    </lineage>
</organism>
<dbReference type="KEGG" id="ptm:GSPATT00002352001"/>
<accession>A0DGQ6</accession>
<feature type="compositionally biased region" description="Polar residues" evidence="1">
    <location>
        <begin position="442"/>
        <end position="453"/>
    </location>
</feature>
<keyword evidence="3" id="KW-1185">Reference proteome</keyword>
<dbReference type="OrthoDB" id="298261at2759"/>
<protein>
    <submittedName>
        <fullName evidence="2">Uncharacterized protein</fullName>
    </submittedName>
</protein>
<proteinExistence type="predicted"/>
<dbReference type="RefSeq" id="XP_001449620.1">
    <property type="nucleotide sequence ID" value="XM_001449583.2"/>
</dbReference>
<evidence type="ECO:0000313" key="3">
    <source>
        <dbReference type="Proteomes" id="UP000000600"/>
    </source>
</evidence>
<dbReference type="Gene3D" id="3.40.50.150">
    <property type="entry name" value="Vaccinia Virus protein VP39"/>
    <property type="match status" value="1"/>
</dbReference>
<dbReference type="PROSITE" id="PS51257">
    <property type="entry name" value="PROKAR_LIPOPROTEIN"/>
    <property type="match status" value="1"/>
</dbReference>